<reference evidence="2 4" key="1">
    <citation type="submission" date="2017-11" db="EMBL/GenBank/DDBJ databases">
        <title>Comparitive Functional Genomics of Dry Heat Resistant strains isolated from the Viking Spacecraft.</title>
        <authorList>
            <person name="Seuylemezian A."/>
            <person name="Cooper K."/>
            <person name="Vaishampayan P."/>
        </authorList>
    </citation>
    <scope>NUCLEOTIDE SEQUENCE [LARGE SCALE GENOMIC DNA]</scope>
    <source>
        <strain evidence="2 4">M4.6</strain>
    </source>
</reference>
<organism evidence="2 4">
    <name type="scientific">Bacillus canaveralius</name>
    <dbReference type="NCBI Taxonomy" id="1403243"/>
    <lineage>
        <taxon>Bacteria</taxon>
        <taxon>Bacillati</taxon>
        <taxon>Bacillota</taxon>
        <taxon>Bacilli</taxon>
        <taxon>Bacillales</taxon>
        <taxon>Bacillaceae</taxon>
        <taxon>Bacillus</taxon>
    </lineage>
</organism>
<keyword evidence="5" id="KW-1185">Reference proteome</keyword>
<sequence length="414" mass="46027">MIPNSIGSETNIKLPLFFICYSLFAFVISQIILLLNGEQMISGSFRIPAVWSAAHLLVLGWALMIAMGSMYQLVPVVFLTPIWNERFGFFQFAVTAAGITWFAAALYFAPQTAMITGAITLTGIILFIIQIMMTLKKQAQASMITLFVGTALFCLFATIMLGITLILSIKTGFAAAMYPAIFKTHLLLGLAGWFTLLIFGFSYKMVPMFSLSHGYSMWQARLVYCFYVFGLVCTALSFFSNEQWLFMIGFLFLLIGFACFASHMALILKKRIKRKLDKPFSFSLFAICCGLAVHLAAFGSVITGTFSRLAGPFIAAYFLLWIAFSIIGYLFKIVPFLWWTHKYSSEIGKKDVPVLKDMINEKMALPLFFALSAGGIIVFVALLFGLKVLFYPGQFLFSLAAVVFSGTIASVLKK</sequence>
<dbReference type="Gene3D" id="1.20.210.10">
    <property type="entry name" value="Cytochrome c oxidase-like, subunit I domain"/>
    <property type="match status" value="1"/>
</dbReference>
<feature type="transmembrane region" description="Helical" evidence="1">
    <location>
        <begin position="222"/>
        <end position="239"/>
    </location>
</feature>
<feature type="transmembrane region" description="Helical" evidence="1">
    <location>
        <begin position="364"/>
        <end position="384"/>
    </location>
</feature>
<evidence type="ECO:0000313" key="5">
    <source>
        <dbReference type="Proteomes" id="UP000235114"/>
    </source>
</evidence>
<feature type="transmembrane region" description="Helical" evidence="1">
    <location>
        <begin position="390"/>
        <end position="412"/>
    </location>
</feature>
<dbReference type="Proteomes" id="UP000235114">
    <property type="component" value="Unassembled WGS sequence"/>
</dbReference>
<evidence type="ECO:0000313" key="4">
    <source>
        <dbReference type="Proteomes" id="UP000234951"/>
    </source>
</evidence>
<feature type="transmembrane region" description="Helical" evidence="1">
    <location>
        <begin position="12"/>
        <end position="33"/>
    </location>
</feature>
<dbReference type="OrthoDB" id="5245199at2"/>
<evidence type="ECO:0000313" key="2">
    <source>
        <dbReference type="EMBL" id="PLR79618.1"/>
    </source>
</evidence>
<feature type="transmembrane region" description="Helical" evidence="1">
    <location>
        <begin position="280"/>
        <end position="302"/>
    </location>
</feature>
<keyword evidence="1" id="KW-0812">Transmembrane</keyword>
<dbReference type="EMBL" id="PGVD01000031">
    <property type="protein sequence ID" value="PLR96480.1"/>
    <property type="molecule type" value="Genomic_DNA"/>
</dbReference>
<dbReference type="InterPro" id="IPR036927">
    <property type="entry name" value="Cyt_c_oxase-like_su1_sf"/>
</dbReference>
<dbReference type="AlphaFoldDB" id="A0A2N5GFT1"/>
<comment type="caution">
    <text evidence="2">The sequence shown here is derived from an EMBL/GenBank/DDBJ whole genome shotgun (WGS) entry which is preliminary data.</text>
</comment>
<dbReference type="Proteomes" id="UP000234951">
    <property type="component" value="Unassembled WGS sequence"/>
</dbReference>
<feature type="transmembrane region" description="Helical" evidence="1">
    <location>
        <begin position="53"/>
        <end position="80"/>
    </location>
</feature>
<evidence type="ECO:0008006" key="6">
    <source>
        <dbReference type="Google" id="ProtNLM"/>
    </source>
</evidence>
<evidence type="ECO:0000313" key="3">
    <source>
        <dbReference type="EMBL" id="PLR96480.1"/>
    </source>
</evidence>
<evidence type="ECO:0000256" key="1">
    <source>
        <dbReference type="SAM" id="Phobius"/>
    </source>
</evidence>
<feature type="transmembrane region" description="Helical" evidence="1">
    <location>
        <begin position="114"/>
        <end position="132"/>
    </location>
</feature>
<protein>
    <recommendedName>
        <fullName evidence="6">Cbb3-type cytochrome c oxidase subunit I</fullName>
    </recommendedName>
</protein>
<name>A0A2N5GFT1_9BACI</name>
<proteinExistence type="predicted"/>
<keyword evidence="1" id="KW-0472">Membrane</keyword>
<feature type="transmembrane region" description="Helical" evidence="1">
    <location>
        <begin position="144"/>
        <end position="169"/>
    </location>
</feature>
<feature type="transmembrane region" description="Helical" evidence="1">
    <location>
        <begin position="314"/>
        <end position="339"/>
    </location>
</feature>
<feature type="transmembrane region" description="Helical" evidence="1">
    <location>
        <begin position="181"/>
        <end position="201"/>
    </location>
</feature>
<gene>
    <name evidence="2" type="ORF">CU635_22260</name>
    <name evidence="3" type="ORF">CVD25_11870</name>
</gene>
<dbReference type="EMBL" id="PGVA01000084">
    <property type="protein sequence ID" value="PLR79618.1"/>
    <property type="molecule type" value="Genomic_DNA"/>
</dbReference>
<keyword evidence="1" id="KW-1133">Transmembrane helix</keyword>
<reference evidence="3 5" key="2">
    <citation type="submission" date="2017-12" db="EMBL/GenBank/DDBJ databases">
        <title>Comparative Functional Genomics of Dry Heat Resistant strains isolated from the Viking Spacecraft.</title>
        <authorList>
            <person name="Seuylemezian A."/>
            <person name="Cooper K."/>
            <person name="Vaishampayan P."/>
        </authorList>
    </citation>
    <scope>NUCLEOTIDE SEQUENCE [LARGE SCALE GENOMIC DNA]</scope>
    <source>
        <strain evidence="3 5">ATCC 29669</strain>
    </source>
</reference>
<feature type="transmembrane region" description="Helical" evidence="1">
    <location>
        <begin position="87"/>
        <end position="108"/>
    </location>
</feature>
<accession>A0A2N5GFT1</accession>
<feature type="transmembrane region" description="Helical" evidence="1">
    <location>
        <begin position="245"/>
        <end position="268"/>
    </location>
</feature>
<dbReference type="SUPFAM" id="SSF81442">
    <property type="entry name" value="Cytochrome c oxidase subunit I-like"/>
    <property type="match status" value="1"/>
</dbReference>